<dbReference type="InterPro" id="IPR006578">
    <property type="entry name" value="MADF-dom"/>
</dbReference>
<keyword evidence="2" id="KW-1185">Reference proteome</keyword>
<accession>A0ABM3LFT5</accession>
<dbReference type="PROSITE" id="PS51029">
    <property type="entry name" value="MADF"/>
    <property type="match status" value="1"/>
</dbReference>
<dbReference type="RefSeq" id="XP_052737930.1">
    <property type="nucleotide sequence ID" value="XM_052881970.1"/>
</dbReference>
<organism evidence="2 3">
    <name type="scientific">Bicyclus anynana</name>
    <name type="common">Squinting bush brown butterfly</name>
    <dbReference type="NCBI Taxonomy" id="110368"/>
    <lineage>
        <taxon>Eukaryota</taxon>
        <taxon>Metazoa</taxon>
        <taxon>Ecdysozoa</taxon>
        <taxon>Arthropoda</taxon>
        <taxon>Hexapoda</taxon>
        <taxon>Insecta</taxon>
        <taxon>Pterygota</taxon>
        <taxon>Neoptera</taxon>
        <taxon>Endopterygota</taxon>
        <taxon>Lepidoptera</taxon>
        <taxon>Glossata</taxon>
        <taxon>Ditrysia</taxon>
        <taxon>Papilionoidea</taxon>
        <taxon>Nymphalidae</taxon>
        <taxon>Satyrinae</taxon>
        <taxon>Satyrini</taxon>
        <taxon>Mycalesina</taxon>
        <taxon>Bicyclus</taxon>
    </lineage>
</organism>
<evidence type="ECO:0000259" key="1">
    <source>
        <dbReference type="PROSITE" id="PS51029"/>
    </source>
</evidence>
<reference evidence="3" key="1">
    <citation type="submission" date="2025-08" db="UniProtKB">
        <authorList>
            <consortium name="RefSeq"/>
        </authorList>
    </citation>
    <scope>IDENTIFICATION</scope>
</reference>
<gene>
    <name evidence="3" type="primary">LOC128198143</name>
</gene>
<dbReference type="GeneID" id="128198143"/>
<feature type="domain" description="MADF" evidence="1">
    <location>
        <begin position="7"/>
        <end position="103"/>
    </location>
</feature>
<sequence>MNINQELLITLIQERPVIWDKTIDDYKNKRLKYDSWKEIFIHFQPTFEDLSGDEKNKFGQMVMKKWTNMKDSWIKYDKKIKESSVMKILIVQSRINQARDTLNGVRRKGLKKKKNELSEVDIRFMKFMDSAERDEKKKSRSMNFFMGIADTVDKFSDENMIDFQFQVISIIKNIQQRQCTQYIPTSRNQWDQGHQGYLSGTASSNAQSSTYGYSTAARSGYGISRPQTSSHDFGHGSGLEPIHYRPESQLSVHSVNAESISADSQVSIEDEFDFSTALE</sequence>
<dbReference type="Proteomes" id="UP001652582">
    <property type="component" value="Chromosome 6"/>
</dbReference>
<name>A0ABM3LFT5_BICAN</name>
<dbReference type="Pfam" id="PF10545">
    <property type="entry name" value="MADF_DNA_bdg"/>
    <property type="match status" value="1"/>
</dbReference>
<evidence type="ECO:0000313" key="3">
    <source>
        <dbReference type="RefSeq" id="XP_052737930.1"/>
    </source>
</evidence>
<evidence type="ECO:0000313" key="2">
    <source>
        <dbReference type="Proteomes" id="UP001652582"/>
    </source>
</evidence>
<protein>
    <submittedName>
        <fullName evidence="3">Uncharacterized protein LOC128198143</fullName>
    </submittedName>
</protein>
<proteinExistence type="predicted"/>